<dbReference type="Gene3D" id="2.40.170.20">
    <property type="entry name" value="TonB-dependent receptor, beta-barrel domain"/>
    <property type="match status" value="1"/>
</dbReference>
<dbReference type="Pfam" id="PF00593">
    <property type="entry name" value="TonB_dep_Rec_b-barrel"/>
    <property type="match status" value="1"/>
</dbReference>
<dbReference type="InterPro" id="IPR023997">
    <property type="entry name" value="TonB-dep_OMP_SusC/RagA_CS"/>
</dbReference>
<dbReference type="Gene3D" id="2.170.130.10">
    <property type="entry name" value="TonB-dependent receptor, plug domain"/>
    <property type="match status" value="1"/>
</dbReference>
<evidence type="ECO:0000313" key="14">
    <source>
        <dbReference type="Proteomes" id="UP000198711"/>
    </source>
</evidence>
<keyword evidence="6 8" id="KW-0472">Membrane</keyword>
<keyword evidence="10" id="KW-0732">Signal</keyword>
<dbReference type="NCBIfam" id="TIGR04056">
    <property type="entry name" value="OMP_RagA_SusC"/>
    <property type="match status" value="1"/>
</dbReference>
<evidence type="ECO:0000256" key="3">
    <source>
        <dbReference type="ARBA" id="ARBA00022452"/>
    </source>
</evidence>
<dbReference type="InterPro" id="IPR012910">
    <property type="entry name" value="Plug_dom"/>
</dbReference>
<dbReference type="InterPro" id="IPR037066">
    <property type="entry name" value="Plug_dom_sf"/>
</dbReference>
<dbReference type="EMBL" id="FNNO01000001">
    <property type="protein sequence ID" value="SDW25249.1"/>
    <property type="molecule type" value="Genomic_DNA"/>
</dbReference>
<proteinExistence type="inferred from homology"/>
<dbReference type="InterPro" id="IPR023996">
    <property type="entry name" value="TonB-dep_OMP_SusC/RagA"/>
</dbReference>
<dbReference type="InterPro" id="IPR039426">
    <property type="entry name" value="TonB-dep_rcpt-like"/>
</dbReference>
<gene>
    <name evidence="13" type="ORF">SAMN05444410_101619</name>
</gene>
<protein>
    <submittedName>
        <fullName evidence="13">TonB-linked outer membrane protein, SusC/RagA family</fullName>
    </submittedName>
</protein>
<keyword evidence="14" id="KW-1185">Reference proteome</keyword>
<evidence type="ECO:0000313" key="13">
    <source>
        <dbReference type="EMBL" id="SDW25249.1"/>
    </source>
</evidence>
<dbReference type="NCBIfam" id="TIGR04057">
    <property type="entry name" value="SusC_RagA_signa"/>
    <property type="match status" value="1"/>
</dbReference>
<evidence type="ECO:0000256" key="7">
    <source>
        <dbReference type="ARBA" id="ARBA00023237"/>
    </source>
</evidence>
<comment type="similarity">
    <text evidence="8 9">Belongs to the TonB-dependent receptor family.</text>
</comment>
<evidence type="ECO:0000256" key="1">
    <source>
        <dbReference type="ARBA" id="ARBA00004571"/>
    </source>
</evidence>
<dbReference type="Pfam" id="PF13715">
    <property type="entry name" value="CarbopepD_reg_2"/>
    <property type="match status" value="1"/>
</dbReference>
<evidence type="ECO:0000259" key="12">
    <source>
        <dbReference type="Pfam" id="PF07715"/>
    </source>
</evidence>
<dbReference type="InterPro" id="IPR008969">
    <property type="entry name" value="CarboxyPept-like_regulatory"/>
</dbReference>
<name>A0A8X8LDT0_9BACT</name>
<dbReference type="SUPFAM" id="SSF56935">
    <property type="entry name" value="Porins"/>
    <property type="match status" value="1"/>
</dbReference>
<dbReference type="Gene3D" id="2.60.40.1120">
    <property type="entry name" value="Carboxypeptidase-like, regulatory domain"/>
    <property type="match status" value="1"/>
</dbReference>
<dbReference type="SUPFAM" id="SSF49464">
    <property type="entry name" value="Carboxypeptidase regulatory domain-like"/>
    <property type="match status" value="1"/>
</dbReference>
<dbReference type="Pfam" id="PF07715">
    <property type="entry name" value="Plug"/>
    <property type="match status" value="1"/>
</dbReference>
<sequence length="1059" mass="114914">MPTRKKLLARTVMLATLFALLSAGAYAQKSLSGKVTNKANGQPIAGATVQLKGTTTVAVTNAEGVFSIPTKGTSGTLVVSVIGFEPVEQSISGKITFNFALSETISQLNEVLVTGYSVQRKKDITGSVSVVNVRDLKAVPAGSGEQLLQGRASGVNVITSGQPGSGSNIRIRGITSFGNVDPLYIIDGVQGSIRDLNANDIESIQVLKDAGAASIYGVRGSNGVIIVTTKRGKSGKATVTYDAYVGTQRPASGNPFHLLNTQEMATATWAALKNSGQTLTHPQYGSGATPIIPDYILAGGTAGIVGSSPATDPSLYNIDFSKPIYQIVQANKVGTDWFHEIFKPAMIQSHTVSASGGNEKNTYLFSLGYLNQQGTLMNTYLKRYSARVNTTFNIKNNIRVGENLFIYARENPQIGNLSEGNEISMSYREQPIIPVYDIKGGFAGTAAKGLGNAQNPVAMRVRAADNKGYSWDIQGNAYAEVDFLRHLTARTSFGGTLDNFYYYYYGYRSYENAENNGSNSFSENAGYNRSWTWTNTVTYSNVFAEKHNVKALAGIEAVESYGRGVGGGALGFFTDNPNFRTLSNGSSGFTNYSNVYQNSLYSLFGRVDYAYNDKYLLSGTIRRDGSSRFGADKRYGIFPAFSLGWRISRESFLRDVSWISDLKLRGSWGKLGNQLNVNPANAFSLYGGGPGSSYYDINGTSTSSVQGFIATRIGNPKTGWEEDVLTNFGLDAALFKNKLDISFEYYKKSINGLLFTDQAPATVGGATLPVVNIGNIENKGFDFSATYHGTASKDLKFDIGLIVTTYKSNITDIPGQYFEAGGSRIGNFVRNAVGHPIGAFYGYDVVGLFSGADDVSKSATQKFAAPGRFKYRDVNGDGKITADDRTFFGDPNPKFTGGLNLNVSYKDFDLSMFMYGSFGNDVINYVRYWTDFYPSFQGVKSKDMLYGSWTPSNTGAKTPIIENESNFSNNGVVNSYYKEDGSYLRCKSLILGYTIPSTTLKKWGIEKFRIYLQAANLFTITKYTGLDPELSGSNAAFGIDYGNYPNNQKNYNVGVSVTF</sequence>
<keyword evidence="4 8" id="KW-0812">Transmembrane</keyword>
<evidence type="ECO:0000256" key="4">
    <source>
        <dbReference type="ARBA" id="ARBA00022692"/>
    </source>
</evidence>
<dbReference type="PROSITE" id="PS52016">
    <property type="entry name" value="TONB_DEPENDENT_REC_3"/>
    <property type="match status" value="1"/>
</dbReference>
<keyword evidence="7 8" id="KW-0998">Cell outer membrane</keyword>
<evidence type="ECO:0000256" key="8">
    <source>
        <dbReference type="PROSITE-ProRule" id="PRU01360"/>
    </source>
</evidence>
<evidence type="ECO:0000256" key="10">
    <source>
        <dbReference type="SAM" id="SignalP"/>
    </source>
</evidence>
<feature type="signal peptide" evidence="10">
    <location>
        <begin position="1"/>
        <end position="27"/>
    </location>
</feature>
<feature type="domain" description="TonB-dependent receptor-like beta-barrel" evidence="11">
    <location>
        <begin position="471"/>
        <end position="908"/>
    </location>
</feature>
<reference evidence="13 14" key="1">
    <citation type="submission" date="2016-10" db="EMBL/GenBank/DDBJ databases">
        <authorList>
            <person name="Varghese N."/>
            <person name="Submissions S."/>
        </authorList>
    </citation>
    <scope>NUCLEOTIDE SEQUENCE [LARGE SCALE GENOMIC DNA]</scope>
    <source>
        <strain evidence="13 14">DSM 25353</strain>
    </source>
</reference>
<keyword evidence="3 8" id="KW-1134">Transmembrane beta strand</keyword>
<comment type="caution">
    <text evidence="13">The sequence shown here is derived from an EMBL/GenBank/DDBJ whole genome shotgun (WGS) entry which is preliminary data.</text>
</comment>
<dbReference type="InterPro" id="IPR036942">
    <property type="entry name" value="Beta-barrel_TonB_sf"/>
</dbReference>
<organism evidence="13 14">
    <name type="scientific">Hydrobacter penzbergensis</name>
    <dbReference type="NCBI Taxonomy" id="1235997"/>
    <lineage>
        <taxon>Bacteria</taxon>
        <taxon>Pseudomonadati</taxon>
        <taxon>Bacteroidota</taxon>
        <taxon>Chitinophagia</taxon>
        <taxon>Chitinophagales</taxon>
        <taxon>Chitinophagaceae</taxon>
        <taxon>Hydrobacter</taxon>
    </lineage>
</organism>
<dbReference type="GO" id="GO:0009279">
    <property type="term" value="C:cell outer membrane"/>
    <property type="evidence" value="ECO:0007669"/>
    <property type="project" value="UniProtKB-SubCell"/>
</dbReference>
<evidence type="ECO:0000256" key="5">
    <source>
        <dbReference type="ARBA" id="ARBA00023077"/>
    </source>
</evidence>
<evidence type="ECO:0000256" key="9">
    <source>
        <dbReference type="RuleBase" id="RU003357"/>
    </source>
</evidence>
<keyword evidence="2 8" id="KW-0813">Transport</keyword>
<evidence type="ECO:0000259" key="11">
    <source>
        <dbReference type="Pfam" id="PF00593"/>
    </source>
</evidence>
<evidence type="ECO:0000256" key="6">
    <source>
        <dbReference type="ARBA" id="ARBA00023136"/>
    </source>
</evidence>
<evidence type="ECO:0000256" key="2">
    <source>
        <dbReference type="ARBA" id="ARBA00022448"/>
    </source>
</evidence>
<dbReference type="AlphaFoldDB" id="A0A8X8LDT0"/>
<dbReference type="RefSeq" id="WP_092721813.1">
    <property type="nucleotide sequence ID" value="NZ_FNNO01000001.1"/>
</dbReference>
<feature type="chain" id="PRO_5036449721" evidence="10">
    <location>
        <begin position="28"/>
        <end position="1059"/>
    </location>
</feature>
<comment type="subcellular location">
    <subcellularLocation>
        <location evidence="1 8">Cell outer membrane</location>
        <topology evidence="1 8">Multi-pass membrane protein</topology>
    </subcellularLocation>
</comment>
<dbReference type="InterPro" id="IPR000531">
    <property type="entry name" value="Beta-barrel_TonB"/>
</dbReference>
<dbReference type="Proteomes" id="UP000198711">
    <property type="component" value="Unassembled WGS sequence"/>
</dbReference>
<keyword evidence="5 9" id="KW-0798">TonB box</keyword>
<feature type="domain" description="TonB-dependent receptor plug" evidence="12">
    <location>
        <begin position="121"/>
        <end position="224"/>
    </location>
</feature>
<accession>A0A8X8LDT0</accession>